<feature type="domain" description="PKD" evidence="6">
    <location>
        <begin position="402"/>
        <end position="438"/>
    </location>
</feature>
<gene>
    <name evidence="7" type="ORF">SAMN05444277_101438</name>
</gene>
<dbReference type="AlphaFoldDB" id="A0A1I5RVB0"/>
<evidence type="ECO:0000256" key="1">
    <source>
        <dbReference type="ARBA" id="ARBA00004141"/>
    </source>
</evidence>
<evidence type="ECO:0000259" key="6">
    <source>
        <dbReference type="PROSITE" id="PS50093"/>
    </source>
</evidence>
<dbReference type="Pfam" id="PF18911">
    <property type="entry name" value="PKD_4"/>
    <property type="match status" value="5"/>
</dbReference>
<dbReference type="FunFam" id="2.60.40.10:FF:000270">
    <property type="entry name" value="Cell surface protein"/>
    <property type="match status" value="1"/>
</dbReference>
<evidence type="ECO:0000256" key="4">
    <source>
        <dbReference type="ARBA" id="ARBA00022989"/>
    </source>
</evidence>
<dbReference type="InterPro" id="IPR026341">
    <property type="entry name" value="T9SS_type_B"/>
</dbReference>
<protein>
    <submittedName>
        <fullName evidence="7">Gliding motility-associated C-terminal domain-containing protein</fullName>
    </submittedName>
</protein>
<keyword evidence="5" id="KW-0472">Membrane</keyword>
<dbReference type="Gene3D" id="2.60.40.10">
    <property type="entry name" value="Immunoglobulins"/>
    <property type="match status" value="6"/>
</dbReference>
<keyword evidence="3" id="KW-0677">Repeat</keyword>
<dbReference type="Proteomes" id="UP000199031">
    <property type="component" value="Unassembled WGS sequence"/>
</dbReference>
<keyword evidence="2" id="KW-0812">Transmembrane</keyword>
<dbReference type="PANTHER" id="PTHR46730">
    <property type="entry name" value="POLYCYSTIN-1"/>
    <property type="match status" value="1"/>
</dbReference>
<dbReference type="NCBIfam" id="TIGR04131">
    <property type="entry name" value="Bac_Flav_CTERM"/>
    <property type="match status" value="1"/>
</dbReference>
<dbReference type="OrthoDB" id="7794186at2"/>
<evidence type="ECO:0000256" key="3">
    <source>
        <dbReference type="ARBA" id="ARBA00022737"/>
    </source>
</evidence>
<dbReference type="SUPFAM" id="SSF49299">
    <property type="entry name" value="PKD domain"/>
    <property type="match status" value="6"/>
</dbReference>
<feature type="domain" description="PKD" evidence="6">
    <location>
        <begin position="314"/>
        <end position="360"/>
    </location>
</feature>
<sequence>MFRYILICRIFAINLKLFKTDLIKINYQNPVFILLLGIFLVSGIEGKTQLTAAFSASVTSGCSDLTVSFTDQSTGSATSWFWDFGNGQTSAERNPTMTYTTGGNFTVRLIVRNDLEEDYEEKTGYIKVFRTPKPEFTTGVTTGCSPLNVQFNDNTNLTGVTLKSRTWNFGDGTTSSQQNPAHTFTGTKTFDVSLTIETTDGCVNQLKEENLIHVGTKPTANFTATPRDGCASELRQFTNKSSANVKSWSWSFGDKTTSEEPSPLQHYQDSGWFNVRLIVNNNGCRDTMVRNKYIHVKAPGGRIFANPDCQNPYTFNFSATLSPNTTYQWAFGDGGTSNLRSVPHTYPAVGAYNVQLRVDDGICYDTTNRMVFVSEIKPVANVLSAAPYCYGNPVQLGFTQYDPDIAKDFRWYFGDGDSTGYNSTRDTINHVYDTAGNFNPVAIFRNIYNCTDTIDLNPITIVGATAKFSLPDTACTLTKVDFSDESTPSGSPIQKWFWSYGDGRTDSVQGPALNYYDFPGLYNVKLTVTDGNGCVNSKTQQMQLLTTPTVVAGNDTLLCLGKSAVLTATGASTYIWNTDQAVICNPCTVPPTVAPNATTNYYVKGSTPEGCFATDTVVVTVQPKERVSIQPGDTAVCAGSSLQLIAGGASSGNYSWFPSTGLSDAAIANPIATPSGNISYSVSGSDSNHCFTDTATVNITVNPSPTVDITDSQVALPVGSTYTLQSTSSADVIDWQWLPQTGLSCFNCPSPVATLGSPLTYTLTVRNNFGCINTDSVQMIPACIENFVLIPNSFTPNNDGLNDYFYPNSKVPITVKSMIIFNRWGQKVFEKVNFTTNEAAYGWDGKFKGLVQNMGTYVYVMQLICVDGSIINQKGTINLLR</sequence>
<proteinExistence type="predicted"/>
<dbReference type="EMBL" id="FOXQ01000001">
    <property type="protein sequence ID" value="SFP62448.1"/>
    <property type="molecule type" value="Genomic_DNA"/>
</dbReference>
<keyword evidence="8" id="KW-1185">Reference proteome</keyword>
<evidence type="ECO:0000313" key="7">
    <source>
        <dbReference type="EMBL" id="SFP62448.1"/>
    </source>
</evidence>
<comment type="subcellular location">
    <subcellularLocation>
        <location evidence="1">Membrane</location>
        <topology evidence="1">Multi-pass membrane protein</topology>
    </subcellularLocation>
</comment>
<evidence type="ECO:0000313" key="8">
    <source>
        <dbReference type="Proteomes" id="UP000199031"/>
    </source>
</evidence>
<dbReference type="STRING" id="1465490.SAMN05444277_101438"/>
<feature type="domain" description="PKD" evidence="6">
    <location>
        <begin position="218"/>
        <end position="282"/>
    </location>
</feature>
<dbReference type="GO" id="GO:0005886">
    <property type="term" value="C:plasma membrane"/>
    <property type="evidence" value="ECO:0007669"/>
    <property type="project" value="TreeGrafter"/>
</dbReference>
<evidence type="ECO:0000256" key="2">
    <source>
        <dbReference type="ARBA" id="ARBA00022692"/>
    </source>
</evidence>
<accession>A0A1I5RVB0</accession>
<dbReference type="GO" id="GO:0006816">
    <property type="term" value="P:calcium ion transport"/>
    <property type="evidence" value="ECO:0007669"/>
    <property type="project" value="TreeGrafter"/>
</dbReference>
<name>A0A1I5RVB0_9BACT</name>
<feature type="domain" description="PKD" evidence="6">
    <location>
        <begin position="50"/>
        <end position="113"/>
    </location>
</feature>
<dbReference type="Pfam" id="PF13585">
    <property type="entry name" value="CHU_C"/>
    <property type="match status" value="1"/>
</dbReference>
<dbReference type="SMART" id="SM00089">
    <property type="entry name" value="PKD"/>
    <property type="match status" value="6"/>
</dbReference>
<dbReference type="CDD" id="cd00146">
    <property type="entry name" value="PKD"/>
    <property type="match status" value="4"/>
</dbReference>
<dbReference type="InterPro" id="IPR000601">
    <property type="entry name" value="PKD_dom"/>
</dbReference>
<reference evidence="7 8" key="1">
    <citation type="submission" date="2016-10" db="EMBL/GenBank/DDBJ databases">
        <authorList>
            <person name="de Groot N.N."/>
        </authorList>
    </citation>
    <scope>NUCLEOTIDE SEQUENCE [LARGE SCALE GENOMIC DNA]</scope>
    <source>
        <strain evidence="7 8">DSM 28286</strain>
    </source>
</reference>
<dbReference type="InterPro" id="IPR013783">
    <property type="entry name" value="Ig-like_fold"/>
</dbReference>
<feature type="domain" description="PKD" evidence="6">
    <location>
        <begin position="489"/>
        <end position="533"/>
    </location>
</feature>
<evidence type="ECO:0000256" key="5">
    <source>
        <dbReference type="ARBA" id="ARBA00023136"/>
    </source>
</evidence>
<dbReference type="PROSITE" id="PS50093">
    <property type="entry name" value="PKD"/>
    <property type="match status" value="6"/>
</dbReference>
<dbReference type="GO" id="GO:0005261">
    <property type="term" value="F:monoatomic cation channel activity"/>
    <property type="evidence" value="ECO:0007669"/>
    <property type="project" value="TreeGrafter"/>
</dbReference>
<dbReference type="InterPro" id="IPR022409">
    <property type="entry name" value="PKD/Chitinase_dom"/>
</dbReference>
<dbReference type="PANTHER" id="PTHR46730:SF4">
    <property type="entry name" value="POLYCYSTIC KIDNEY DISEASE PROTEIN 1-LIKE 1"/>
    <property type="match status" value="1"/>
</dbReference>
<keyword evidence="4" id="KW-1133">Transmembrane helix</keyword>
<dbReference type="InterPro" id="IPR035986">
    <property type="entry name" value="PKD_dom_sf"/>
</dbReference>
<organism evidence="7 8">
    <name type="scientific">Parafilimonas terrae</name>
    <dbReference type="NCBI Taxonomy" id="1465490"/>
    <lineage>
        <taxon>Bacteria</taxon>
        <taxon>Pseudomonadati</taxon>
        <taxon>Bacteroidota</taxon>
        <taxon>Chitinophagia</taxon>
        <taxon>Chitinophagales</taxon>
        <taxon>Chitinophagaceae</taxon>
        <taxon>Parafilimonas</taxon>
    </lineage>
</organism>
<feature type="domain" description="PKD" evidence="6">
    <location>
        <begin position="132"/>
        <end position="201"/>
    </location>
</feature>